<name>A0ACB0KD29_TRIPR</name>
<proteinExistence type="predicted"/>
<dbReference type="Proteomes" id="UP001177021">
    <property type="component" value="Unassembled WGS sequence"/>
</dbReference>
<gene>
    <name evidence="1" type="ORF">MILVUS5_LOCUS21030</name>
</gene>
<protein>
    <submittedName>
        <fullName evidence="1">Uncharacterized protein</fullName>
    </submittedName>
</protein>
<reference evidence="1" key="1">
    <citation type="submission" date="2023-10" db="EMBL/GenBank/DDBJ databases">
        <authorList>
            <person name="Rodriguez Cubillos JULIANA M."/>
            <person name="De Vega J."/>
        </authorList>
    </citation>
    <scope>NUCLEOTIDE SEQUENCE</scope>
</reference>
<evidence type="ECO:0000313" key="2">
    <source>
        <dbReference type="Proteomes" id="UP001177021"/>
    </source>
</evidence>
<comment type="caution">
    <text evidence="1">The sequence shown here is derived from an EMBL/GenBank/DDBJ whole genome shotgun (WGS) entry which is preliminary data.</text>
</comment>
<sequence length="165" mass="18422">MSNTQKMSIKSQYFPKYKLTSCLLPVVCAAFVLSIVIVVDSHNAVSGCLGSEAIFASRTFDSLVALVRDPIVACIWFECGMFSLQAECRWTLQYLFGCSAYSVQIYFTALFVSLKAVFGFLRRVASDSTLCLEPFVIRQRDFITLQISLLQTFCCGIVRCPSVTE</sequence>
<organism evidence="1 2">
    <name type="scientific">Trifolium pratense</name>
    <name type="common">Red clover</name>
    <dbReference type="NCBI Taxonomy" id="57577"/>
    <lineage>
        <taxon>Eukaryota</taxon>
        <taxon>Viridiplantae</taxon>
        <taxon>Streptophyta</taxon>
        <taxon>Embryophyta</taxon>
        <taxon>Tracheophyta</taxon>
        <taxon>Spermatophyta</taxon>
        <taxon>Magnoliopsida</taxon>
        <taxon>eudicotyledons</taxon>
        <taxon>Gunneridae</taxon>
        <taxon>Pentapetalae</taxon>
        <taxon>rosids</taxon>
        <taxon>fabids</taxon>
        <taxon>Fabales</taxon>
        <taxon>Fabaceae</taxon>
        <taxon>Papilionoideae</taxon>
        <taxon>50 kb inversion clade</taxon>
        <taxon>NPAAA clade</taxon>
        <taxon>Hologalegina</taxon>
        <taxon>IRL clade</taxon>
        <taxon>Trifolieae</taxon>
        <taxon>Trifolium</taxon>
    </lineage>
</organism>
<keyword evidence="2" id="KW-1185">Reference proteome</keyword>
<dbReference type="EMBL" id="CASHSV030000206">
    <property type="protein sequence ID" value="CAJ2653755.1"/>
    <property type="molecule type" value="Genomic_DNA"/>
</dbReference>
<evidence type="ECO:0000313" key="1">
    <source>
        <dbReference type="EMBL" id="CAJ2653755.1"/>
    </source>
</evidence>
<accession>A0ACB0KD29</accession>